<name>A0ABU0JQL6_HATLI</name>
<accession>A0ABU0JQL6</accession>
<dbReference type="EMBL" id="JAUSWN010000007">
    <property type="protein sequence ID" value="MDQ0479386.1"/>
    <property type="molecule type" value="Genomic_DNA"/>
</dbReference>
<organism evidence="1 2">
    <name type="scientific">Hathewaya limosa</name>
    <name type="common">Clostridium limosum</name>
    <dbReference type="NCBI Taxonomy" id="1536"/>
    <lineage>
        <taxon>Bacteria</taxon>
        <taxon>Bacillati</taxon>
        <taxon>Bacillota</taxon>
        <taxon>Clostridia</taxon>
        <taxon>Eubacteriales</taxon>
        <taxon>Clostridiaceae</taxon>
        <taxon>Hathewaya</taxon>
    </lineage>
</organism>
<dbReference type="RefSeq" id="WP_307355452.1">
    <property type="nucleotide sequence ID" value="NZ_BAAACJ010000032.1"/>
</dbReference>
<keyword evidence="2" id="KW-1185">Reference proteome</keyword>
<gene>
    <name evidence="1" type="ORF">QOZ93_001127</name>
</gene>
<reference evidence="1 2" key="1">
    <citation type="submission" date="2023-07" db="EMBL/GenBank/DDBJ databases">
        <title>Genomic Encyclopedia of Type Strains, Phase IV (KMG-IV): sequencing the most valuable type-strain genomes for metagenomic binning, comparative biology and taxonomic classification.</title>
        <authorList>
            <person name="Goeker M."/>
        </authorList>
    </citation>
    <scope>NUCLEOTIDE SEQUENCE [LARGE SCALE GENOMIC DNA]</scope>
    <source>
        <strain evidence="1 2">DSM 1400</strain>
    </source>
</reference>
<proteinExistence type="predicted"/>
<evidence type="ECO:0000313" key="1">
    <source>
        <dbReference type="EMBL" id="MDQ0479386.1"/>
    </source>
</evidence>
<dbReference type="InterPro" id="IPR046650">
    <property type="entry name" value="DUF6762"/>
</dbReference>
<dbReference type="Proteomes" id="UP001224418">
    <property type="component" value="Unassembled WGS sequence"/>
</dbReference>
<dbReference type="Pfam" id="PF20548">
    <property type="entry name" value="DUF6762"/>
    <property type="match status" value="1"/>
</dbReference>
<protein>
    <submittedName>
        <fullName evidence="1">Uncharacterized protein</fullName>
    </submittedName>
</protein>
<comment type="caution">
    <text evidence="1">The sequence shown here is derived from an EMBL/GenBank/DDBJ whole genome shotgun (WGS) entry which is preliminary data.</text>
</comment>
<sequence>MEEAIIVLMEKEKDTGKFIGEKGSYTIEKGDLVHSFYVLKDNKDEEVYITLTTDKDLKDWEYTAFYDYINLDNLKSFYEDVEEVDDEFNPAFRFKIDYNEEEMEDKLNQFIDVYYEEILKTYEEIKDLEEEYI</sequence>
<evidence type="ECO:0000313" key="2">
    <source>
        <dbReference type="Proteomes" id="UP001224418"/>
    </source>
</evidence>